<sequence>MAAMVVPPSVVKNWEKSGKDDVIRLCKSCVRGKDGELLDSNFHCGENDLKRVIYEVFCHVIRGDLRQEDALSLLSDVTEVHPGCSSLLADLICILGTQALSNYCCYFKICGKPMCRGQAKQRKVLVAGCCVSGSGSRSSAQGRLDVETLDTLGIIPSNKAFNQKYVRTKTKLFYKQQKFNLVREESEGYGKLVTELGQEISRHVTSARVLENIKSLIGRFNLDPNKTLDVLLDSFECRIDLEDFFLPLLTSYMEKCESTALCHIIGFKFQFYKDQPDLATPPSLFHLAALLIKHELLDLNDLYLYLNPSDVDIVTDNTTRMNESKQEAYKMNMVVLAEIAAANEEENNKENKENDKPTIVPDNQKFGLCEALLMVGAWDHAYASILDRLPQFAAVSHPAIAKGLCKLIHTTIEPLYRRHSSKAARGRPYAPVPGGPPQCKVFTDLP</sequence>
<gene>
    <name evidence="2" type="primary">THOC2_3</name>
    <name evidence="2" type="ORF">OS493_026297</name>
</gene>
<dbReference type="OrthoDB" id="29024at2759"/>
<dbReference type="GO" id="GO:0006406">
    <property type="term" value="P:mRNA export from nucleus"/>
    <property type="evidence" value="ECO:0007669"/>
    <property type="project" value="InterPro"/>
</dbReference>
<dbReference type="AlphaFoldDB" id="A0A9W9ZLU7"/>
<evidence type="ECO:0000313" key="2">
    <source>
        <dbReference type="EMBL" id="KAJ7383765.1"/>
    </source>
</evidence>
<dbReference type="InterPro" id="IPR040007">
    <property type="entry name" value="Tho2"/>
</dbReference>
<dbReference type="EMBL" id="MU825895">
    <property type="protein sequence ID" value="KAJ7383765.1"/>
    <property type="molecule type" value="Genomic_DNA"/>
</dbReference>
<protein>
    <submittedName>
        <fullName evidence="2">THO complex subunit 2</fullName>
    </submittedName>
</protein>
<feature type="domain" description="THO complex subunit 2 N-terminal" evidence="1">
    <location>
        <begin position="9"/>
        <end position="421"/>
    </location>
</feature>
<name>A0A9W9ZLU7_9CNID</name>
<evidence type="ECO:0000259" key="1">
    <source>
        <dbReference type="Pfam" id="PF16134"/>
    </source>
</evidence>
<dbReference type="GO" id="GO:0003729">
    <property type="term" value="F:mRNA binding"/>
    <property type="evidence" value="ECO:0007669"/>
    <property type="project" value="TreeGrafter"/>
</dbReference>
<proteinExistence type="predicted"/>
<evidence type="ECO:0000313" key="3">
    <source>
        <dbReference type="Proteomes" id="UP001163046"/>
    </source>
</evidence>
<organism evidence="2 3">
    <name type="scientific">Desmophyllum pertusum</name>
    <dbReference type="NCBI Taxonomy" id="174260"/>
    <lineage>
        <taxon>Eukaryota</taxon>
        <taxon>Metazoa</taxon>
        <taxon>Cnidaria</taxon>
        <taxon>Anthozoa</taxon>
        <taxon>Hexacorallia</taxon>
        <taxon>Scleractinia</taxon>
        <taxon>Caryophylliina</taxon>
        <taxon>Caryophylliidae</taxon>
        <taxon>Desmophyllum</taxon>
    </lineage>
</organism>
<dbReference type="Proteomes" id="UP001163046">
    <property type="component" value="Unassembled WGS sequence"/>
</dbReference>
<dbReference type="InterPro" id="IPR032302">
    <property type="entry name" value="THOC2_N"/>
</dbReference>
<comment type="caution">
    <text evidence="2">The sequence shown here is derived from an EMBL/GenBank/DDBJ whole genome shotgun (WGS) entry which is preliminary data.</text>
</comment>
<reference evidence="2" key="1">
    <citation type="submission" date="2023-01" db="EMBL/GenBank/DDBJ databases">
        <title>Genome assembly of the deep-sea coral Lophelia pertusa.</title>
        <authorList>
            <person name="Herrera S."/>
            <person name="Cordes E."/>
        </authorList>
    </citation>
    <scope>NUCLEOTIDE SEQUENCE</scope>
    <source>
        <strain evidence="2">USNM1676648</strain>
        <tissue evidence="2">Polyp</tissue>
    </source>
</reference>
<dbReference type="PANTHER" id="PTHR21597">
    <property type="entry name" value="THO2 PROTEIN"/>
    <property type="match status" value="1"/>
</dbReference>
<dbReference type="PANTHER" id="PTHR21597:SF0">
    <property type="entry name" value="THO COMPLEX SUBUNIT 2"/>
    <property type="match status" value="1"/>
</dbReference>
<dbReference type="Pfam" id="PF16134">
    <property type="entry name" value="THOC2_N"/>
    <property type="match status" value="1"/>
</dbReference>
<dbReference type="GO" id="GO:0000445">
    <property type="term" value="C:THO complex part of transcription export complex"/>
    <property type="evidence" value="ECO:0007669"/>
    <property type="project" value="TreeGrafter"/>
</dbReference>
<keyword evidence="3" id="KW-1185">Reference proteome</keyword>
<accession>A0A9W9ZLU7</accession>
<dbReference type="GO" id="GO:0006397">
    <property type="term" value="P:mRNA processing"/>
    <property type="evidence" value="ECO:0007669"/>
    <property type="project" value="InterPro"/>
</dbReference>